<evidence type="ECO:0008006" key="3">
    <source>
        <dbReference type="Google" id="ProtNLM"/>
    </source>
</evidence>
<dbReference type="Proteomes" id="UP000715441">
    <property type="component" value="Unassembled WGS sequence"/>
</dbReference>
<name>A0ABX1JIH2_9PSEU</name>
<comment type="caution">
    <text evidence="1">The sequence shown here is derived from an EMBL/GenBank/DDBJ whole genome shotgun (WGS) entry which is preliminary data.</text>
</comment>
<gene>
    <name evidence="1" type="ORF">HFP15_35775</name>
</gene>
<evidence type="ECO:0000313" key="2">
    <source>
        <dbReference type="Proteomes" id="UP000715441"/>
    </source>
</evidence>
<reference evidence="1 2" key="1">
    <citation type="submission" date="2020-04" db="EMBL/GenBank/DDBJ databases">
        <title>Novel species.</title>
        <authorList>
            <person name="Teo W.F.A."/>
            <person name="Lipun K."/>
            <person name="Srisuk N."/>
            <person name="Duangmal K."/>
        </authorList>
    </citation>
    <scope>NUCLEOTIDE SEQUENCE [LARGE SCALE GENOMIC DNA]</scope>
    <source>
        <strain evidence="1 2">K13G38</strain>
    </source>
</reference>
<dbReference type="RefSeq" id="WP_168521855.1">
    <property type="nucleotide sequence ID" value="NZ_JAAXLS010000051.1"/>
</dbReference>
<organism evidence="1 2">
    <name type="scientific">Amycolatopsis acididurans</name>
    <dbReference type="NCBI Taxonomy" id="2724524"/>
    <lineage>
        <taxon>Bacteria</taxon>
        <taxon>Bacillati</taxon>
        <taxon>Actinomycetota</taxon>
        <taxon>Actinomycetes</taxon>
        <taxon>Pseudonocardiales</taxon>
        <taxon>Pseudonocardiaceae</taxon>
        <taxon>Amycolatopsis</taxon>
    </lineage>
</organism>
<protein>
    <recommendedName>
        <fullName evidence="3">ABC transporter ATP-binding protein</fullName>
    </recommendedName>
</protein>
<dbReference type="EMBL" id="JAAXLS010000051">
    <property type="protein sequence ID" value="NKQ58225.1"/>
    <property type="molecule type" value="Genomic_DNA"/>
</dbReference>
<accession>A0ABX1JIH2</accession>
<sequence length="45" mass="4805">MLRVLAERKASGTALLTVFHELPDQPGLIDTICRLDGGRVAEAVA</sequence>
<evidence type="ECO:0000313" key="1">
    <source>
        <dbReference type="EMBL" id="NKQ58225.1"/>
    </source>
</evidence>
<keyword evidence="2" id="KW-1185">Reference proteome</keyword>
<proteinExistence type="predicted"/>